<reference evidence="1" key="1">
    <citation type="journal article" date="2021" name="Proc. Natl. Acad. Sci. U.S.A.">
        <title>A Catalog of Tens of Thousands of Viruses from Human Metagenomes Reveals Hidden Associations with Chronic Diseases.</title>
        <authorList>
            <person name="Tisza M.J."/>
            <person name="Buck C.B."/>
        </authorList>
    </citation>
    <scope>NUCLEOTIDE SEQUENCE</scope>
    <source>
        <strain evidence="1">Ctgsk7</strain>
    </source>
</reference>
<sequence length="121" mass="13958">MANQNRLEKLLVDLKARVRKAIKKGLISKNDIKLNNEKRLLSFIKFSLVEIVDRKTALDILRILDYDANTPWEDLQSKYGTFETIEDIAVVDILRNLAAIGADKFAYYVDVPNEEIKYPES</sequence>
<organism evidence="1">
    <name type="scientific">Myoviridae sp. ctgsk7</name>
    <dbReference type="NCBI Taxonomy" id="2825151"/>
    <lineage>
        <taxon>Viruses</taxon>
        <taxon>Duplodnaviria</taxon>
        <taxon>Heunggongvirae</taxon>
        <taxon>Uroviricota</taxon>
        <taxon>Caudoviricetes</taxon>
    </lineage>
</organism>
<evidence type="ECO:0000313" key="1">
    <source>
        <dbReference type="EMBL" id="DAE11512.1"/>
    </source>
</evidence>
<protein>
    <submittedName>
        <fullName evidence="1">Uncharacterized protein</fullName>
    </submittedName>
</protein>
<dbReference type="EMBL" id="BK015533">
    <property type="protein sequence ID" value="DAE11512.1"/>
    <property type="molecule type" value="Genomic_DNA"/>
</dbReference>
<accession>A0A8S5PXN1</accession>
<name>A0A8S5PXN1_9CAUD</name>
<proteinExistence type="predicted"/>